<sequence length="22" mass="2642">MIDLEVNFERILKKINSTSPMY</sequence>
<proteinExistence type="predicted"/>
<protein>
    <submittedName>
        <fullName evidence="1">Uncharacterized protein</fullName>
    </submittedName>
</protein>
<organism evidence="1">
    <name type="scientific">human gut metagenome</name>
    <dbReference type="NCBI Taxonomy" id="408170"/>
    <lineage>
        <taxon>unclassified sequences</taxon>
        <taxon>metagenomes</taxon>
        <taxon>organismal metagenomes</taxon>
    </lineage>
</organism>
<accession>W1XI27</accession>
<name>W1XI27_9ZZZZ</name>
<feature type="non-terminal residue" evidence="1">
    <location>
        <position position="22"/>
    </location>
</feature>
<comment type="caution">
    <text evidence="1">The sequence shown here is derived from an EMBL/GenBank/DDBJ whole genome shotgun (WGS) entry which is preliminary data.</text>
</comment>
<dbReference type="AlphaFoldDB" id="W1XI27"/>
<gene>
    <name evidence="1" type="ORF">Q604_UNBC16313G0001</name>
</gene>
<reference evidence="1" key="1">
    <citation type="submission" date="2013-12" db="EMBL/GenBank/DDBJ databases">
        <title>A Varibaculum cambriense genome reconstructed from a premature infant gut community with otherwise low bacterial novelty that shifts toward anaerobic metabolism during the third week of life.</title>
        <authorList>
            <person name="Brown C.T."/>
            <person name="Sharon I."/>
            <person name="Thomas B.C."/>
            <person name="Castelle C.J."/>
            <person name="Morowitz M.J."/>
            <person name="Banfield J.F."/>
        </authorList>
    </citation>
    <scope>NUCLEOTIDE SEQUENCE</scope>
</reference>
<dbReference type="EMBL" id="AZMM01016313">
    <property type="protein sequence ID" value="ETJ29145.1"/>
    <property type="molecule type" value="Genomic_DNA"/>
</dbReference>
<evidence type="ECO:0000313" key="1">
    <source>
        <dbReference type="EMBL" id="ETJ29145.1"/>
    </source>
</evidence>